<dbReference type="EMBL" id="JACJTQ010000063">
    <property type="protein sequence ID" value="MBD2694834.1"/>
    <property type="molecule type" value="Genomic_DNA"/>
</dbReference>
<dbReference type="PANTHER" id="PTHR42927:SF1">
    <property type="entry name" value="HELICASE SUPERFAMILY 1 AND 2 DOMAIN-CONTAINING PROTEIN"/>
    <property type="match status" value="1"/>
</dbReference>
<evidence type="ECO:0000313" key="2">
    <source>
        <dbReference type="EMBL" id="MBD2694834.1"/>
    </source>
</evidence>
<accession>A0ABR8JBW6</accession>
<comment type="caution">
    <text evidence="2">The sequence shown here is derived from an EMBL/GenBank/DDBJ whole genome shotgun (WGS) entry which is preliminary data.</text>
</comment>
<gene>
    <name evidence="2" type="ORF">H6G68_24385</name>
</gene>
<dbReference type="GO" id="GO:0004519">
    <property type="term" value="F:endonuclease activity"/>
    <property type="evidence" value="ECO:0007669"/>
    <property type="project" value="UniProtKB-KW"/>
</dbReference>
<dbReference type="RefSeq" id="WP_190908960.1">
    <property type="nucleotide sequence ID" value="NZ_JACJTQ010000063.1"/>
</dbReference>
<dbReference type="PANTHER" id="PTHR42927">
    <property type="entry name" value="HELICASE SUPERFAMILY 1 AND 2 DOMAIN-CONTAINING PROTEIN"/>
    <property type="match status" value="1"/>
</dbReference>
<keyword evidence="2" id="KW-0378">Hydrolase</keyword>
<keyword evidence="2" id="KW-0255">Endonuclease</keyword>
<reference evidence="2 3" key="1">
    <citation type="journal article" date="2020" name="ISME J.">
        <title>Comparative genomics reveals insights into cyanobacterial evolution and habitat adaptation.</title>
        <authorList>
            <person name="Chen M.Y."/>
            <person name="Teng W.K."/>
            <person name="Zhao L."/>
            <person name="Hu C.X."/>
            <person name="Zhou Y.K."/>
            <person name="Han B.P."/>
            <person name="Song L.R."/>
            <person name="Shu W.S."/>
        </authorList>
    </citation>
    <scope>NUCLEOTIDE SEQUENCE [LARGE SCALE GENOMIC DNA]</scope>
    <source>
        <strain evidence="2 3">FACHB-362</strain>
    </source>
</reference>
<protein>
    <submittedName>
        <fullName evidence="2">Type I restriction endonuclease subunit R</fullName>
    </submittedName>
</protein>
<evidence type="ECO:0000313" key="3">
    <source>
        <dbReference type="Proteomes" id="UP000660381"/>
    </source>
</evidence>
<dbReference type="Pfam" id="PF22679">
    <property type="entry name" value="T1R_D3-like"/>
    <property type="match status" value="1"/>
</dbReference>
<keyword evidence="3" id="KW-1185">Reference proteome</keyword>
<organism evidence="2 3">
    <name type="scientific">Anabaena catenula FACHB-362</name>
    <dbReference type="NCBI Taxonomy" id="2692877"/>
    <lineage>
        <taxon>Bacteria</taxon>
        <taxon>Bacillati</taxon>
        <taxon>Cyanobacteriota</taxon>
        <taxon>Cyanophyceae</taxon>
        <taxon>Nostocales</taxon>
        <taxon>Nostocaceae</taxon>
        <taxon>Anabaena</taxon>
    </lineage>
</organism>
<dbReference type="InterPro" id="IPR055180">
    <property type="entry name" value="HsdR_RecA-like_helicase_dom_2"/>
</dbReference>
<dbReference type="InterPro" id="IPR027417">
    <property type="entry name" value="P-loop_NTPase"/>
</dbReference>
<feature type="domain" description="Restriction endonuclease type I HsdR second RecA-like helicase" evidence="1">
    <location>
        <begin position="132"/>
        <end position="180"/>
    </location>
</feature>
<name>A0ABR8JBW6_9NOST</name>
<feature type="non-terminal residue" evidence="2">
    <location>
        <position position="1"/>
    </location>
</feature>
<keyword evidence="2" id="KW-0540">Nuclease</keyword>
<dbReference type="SUPFAM" id="SSF52540">
    <property type="entry name" value="P-loop containing nucleoside triphosphate hydrolases"/>
    <property type="match status" value="1"/>
</dbReference>
<dbReference type="Proteomes" id="UP000660381">
    <property type="component" value="Unassembled WGS sequence"/>
</dbReference>
<dbReference type="Gene3D" id="3.40.50.300">
    <property type="entry name" value="P-loop containing nucleotide triphosphate hydrolases"/>
    <property type="match status" value="1"/>
</dbReference>
<evidence type="ECO:0000259" key="1">
    <source>
        <dbReference type="Pfam" id="PF22679"/>
    </source>
</evidence>
<proteinExistence type="predicted"/>
<sequence length="475" mass="55092">YERYYELVRTSEDDPNLPRRQTAKAIARFIELHPHNITQKVEIIIEHFRNHTRHKIGGRAKAMVVTRSREHAVKYKLAFDKYIQEKGYSDIKSLVAFSGSITLDEFPDQPFTEANMNGIKTSEIPEKFDSDVYQVLLVANKFQTGFDQPLLHTMFVDKRLDGVQAVQTLSRLNRTTTGKDDTFVLDFVNKPEDIYKAFKPYYEETPIGETADPQQLNDLSYQLYQWQLFSQDDVNQWCEIWFRPKTSLTGKEHQKLNNLLDPIVDQYQKLIDPDQEQFKTQLTSFRNLYLFLAQIIPYQDSELEKLYAYGRFLLKKLPRSKDAPKIDLSGDIELKFYRLEKISEGKIDLKEGTAEPLSGATAVGTRQPDKEVPLSQLINSLNERFGTDFTLADQLFFEQIAETAIANDSIKQAAQVNTKENFAPVLEKHLENLFIERMDGNEKIFMEVMNNEEFRSVVLEKLLASIYEAIKGEHL</sequence>